<dbReference type="SUPFAM" id="SSF57850">
    <property type="entry name" value="RING/U-box"/>
    <property type="match status" value="1"/>
</dbReference>
<protein>
    <recommendedName>
        <fullName evidence="6">RING-type domain-containing protein</fullName>
    </recommendedName>
</protein>
<name>A0AAD4KC98_9MUSC</name>
<dbReference type="InterPro" id="IPR001841">
    <property type="entry name" value="Znf_RING"/>
</dbReference>
<accession>A0AAD4KC98</accession>
<feature type="non-terminal residue" evidence="7">
    <location>
        <position position="1"/>
    </location>
</feature>
<reference evidence="7" key="1">
    <citation type="journal article" date="2021" name="Mol. Ecol. Resour.">
        <title>Phylogenomic analyses of the genus Drosophila reveals genomic signals of climate adaptation.</title>
        <authorList>
            <person name="Li F."/>
            <person name="Rane R.V."/>
            <person name="Luria V."/>
            <person name="Xiong Z."/>
            <person name="Chen J."/>
            <person name="Li Z."/>
            <person name="Catullo R.A."/>
            <person name="Griffin P.C."/>
            <person name="Schiffer M."/>
            <person name="Pearce S."/>
            <person name="Lee S.F."/>
            <person name="McElroy K."/>
            <person name="Stocker A."/>
            <person name="Shirriffs J."/>
            <person name="Cockerell F."/>
            <person name="Coppin C."/>
            <person name="Sgro C.M."/>
            <person name="Karger A."/>
            <person name="Cain J.W."/>
            <person name="Weber J.A."/>
            <person name="Santpere G."/>
            <person name="Kirschner M.W."/>
            <person name="Hoffmann A.A."/>
            <person name="Oakeshott J.G."/>
            <person name="Zhang G."/>
        </authorList>
    </citation>
    <scope>NUCLEOTIDE SEQUENCE</scope>
    <source>
        <strain evidence="7">BGI-SZ-2011g</strain>
    </source>
</reference>
<dbReference type="PANTHER" id="PTHR22791:SF7">
    <property type="entry name" value="E3 UBIQUITIN-PROTEIN LIGASE RNF183"/>
    <property type="match status" value="1"/>
</dbReference>
<feature type="non-terminal residue" evidence="7">
    <location>
        <position position="124"/>
    </location>
</feature>
<keyword evidence="1" id="KW-0479">Metal-binding</keyword>
<dbReference type="AlphaFoldDB" id="A0AAD4KC98"/>
<dbReference type="PANTHER" id="PTHR22791">
    <property type="entry name" value="RING-TYPE DOMAIN-CONTAINING PROTEIN"/>
    <property type="match status" value="1"/>
</dbReference>
<dbReference type="InterPro" id="IPR051435">
    <property type="entry name" value="RING_finger_E3_ubiq-ligases"/>
</dbReference>
<evidence type="ECO:0000313" key="8">
    <source>
        <dbReference type="Proteomes" id="UP001200034"/>
    </source>
</evidence>
<gene>
    <name evidence="7" type="ORF">KR093_004735</name>
</gene>
<evidence type="ECO:0000256" key="4">
    <source>
        <dbReference type="PROSITE-ProRule" id="PRU00175"/>
    </source>
</evidence>
<feature type="domain" description="RING-type" evidence="6">
    <location>
        <begin position="8"/>
        <end position="35"/>
    </location>
</feature>
<dbReference type="InterPro" id="IPR013083">
    <property type="entry name" value="Znf_RING/FYVE/PHD"/>
</dbReference>
<feature type="region of interest" description="Disordered" evidence="5">
    <location>
        <begin position="47"/>
        <end position="68"/>
    </location>
</feature>
<sequence length="124" mass="14126">EQRSPRWLPCAHSFCTECLEQYLLVRGDLRCPLCRRTFQVSAGQLAEASNDSHTDPDPHHVVPAAAQDESVRTTDQFVHLFGLDFDRLNDTLVLTLTEQEIRFFANLYGEPLHHEDQSQTSATD</sequence>
<dbReference type="PROSITE" id="PS00518">
    <property type="entry name" value="ZF_RING_1"/>
    <property type="match status" value="1"/>
</dbReference>
<evidence type="ECO:0000256" key="1">
    <source>
        <dbReference type="ARBA" id="ARBA00022723"/>
    </source>
</evidence>
<dbReference type="GO" id="GO:0016567">
    <property type="term" value="P:protein ubiquitination"/>
    <property type="evidence" value="ECO:0007669"/>
    <property type="project" value="TreeGrafter"/>
</dbReference>
<dbReference type="Gene3D" id="3.30.40.10">
    <property type="entry name" value="Zinc/RING finger domain, C3HC4 (zinc finger)"/>
    <property type="match status" value="1"/>
</dbReference>
<dbReference type="PROSITE" id="PS50089">
    <property type="entry name" value="ZF_RING_2"/>
    <property type="match status" value="1"/>
</dbReference>
<proteinExistence type="predicted"/>
<dbReference type="EMBL" id="JAJJHW010000014">
    <property type="protein sequence ID" value="KAH8388345.1"/>
    <property type="molecule type" value="Genomic_DNA"/>
</dbReference>
<dbReference type="GO" id="GO:0008270">
    <property type="term" value="F:zinc ion binding"/>
    <property type="evidence" value="ECO:0007669"/>
    <property type="project" value="UniProtKB-KW"/>
</dbReference>
<dbReference type="InterPro" id="IPR018957">
    <property type="entry name" value="Znf_C3HC4_RING-type"/>
</dbReference>
<evidence type="ECO:0000313" key="7">
    <source>
        <dbReference type="EMBL" id="KAH8388345.1"/>
    </source>
</evidence>
<dbReference type="GO" id="GO:0060255">
    <property type="term" value="P:regulation of macromolecule metabolic process"/>
    <property type="evidence" value="ECO:0007669"/>
    <property type="project" value="UniProtKB-ARBA"/>
</dbReference>
<comment type="caution">
    <text evidence="7">The sequence shown here is derived from an EMBL/GenBank/DDBJ whole genome shotgun (WGS) entry which is preliminary data.</text>
</comment>
<organism evidence="7 8">
    <name type="scientific">Drosophila rubida</name>
    <dbReference type="NCBI Taxonomy" id="30044"/>
    <lineage>
        <taxon>Eukaryota</taxon>
        <taxon>Metazoa</taxon>
        <taxon>Ecdysozoa</taxon>
        <taxon>Arthropoda</taxon>
        <taxon>Hexapoda</taxon>
        <taxon>Insecta</taxon>
        <taxon>Pterygota</taxon>
        <taxon>Neoptera</taxon>
        <taxon>Endopterygota</taxon>
        <taxon>Diptera</taxon>
        <taxon>Brachycera</taxon>
        <taxon>Muscomorpha</taxon>
        <taxon>Ephydroidea</taxon>
        <taxon>Drosophilidae</taxon>
        <taxon>Drosophila</taxon>
    </lineage>
</organism>
<keyword evidence="8" id="KW-1185">Reference proteome</keyword>
<evidence type="ECO:0000256" key="3">
    <source>
        <dbReference type="ARBA" id="ARBA00022833"/>
    </source>
</evidence>
<evidence type="ECO:0000259" key="6">
    <source>
        <dbReference type="PROSITE" id="PS50089"/>
    </source>
</evidence>
<dbReference type="Proteomes" id="UP001200034">
    <property type="component" value="Unassembled WGS sequence"/>
</dbReference>
<evidence type="ECO:0000256" key="2">
    <source>
        <dbReference type="ARBA" id="ARBA00022771"/>
    </source>
</evidence>
<dbReference type="GO" id="GO:0005634">
    <property type="term" value="C:nucleus"/>
    <property type="evidence" value="ECO:0007669"/>
    <property type="project" value="UniProtKB-ARBA"/>
</dbReference>
<keyword evidence="2 4" id="KW-0863">Zinc-finger</keyword>
<dbReference type="InterPro" id="IPR017907">
    <property type="entry name" value="Znf_RING_CS"/>
</dbReference>
<evidence type="ECO:0000256" key="5">
    <source>
        <dbReference type="SAM" id="MobiDB-lite"/>
    </source>
</evidence>
<dbReference type="GO" id="GO:0061630">
    <property type="term" value="F:ubiquitin protein ligase activity"/>
    <property type="evidence" value="ECO:0007669"/>
    <property type="project" value="TreeGrafter"/>
</dbReference>
<dbReference type="Pfam" id="PF00097">
    <property type="entry name" value="zf-C3HC4"/>
    <property type="match status" value="1"/>
</dbReference>
<feature type="compositionally biased region" description="Basic and acidic residues" evidence="5">
    <location>
        <begin position="50"/>
        <end position="60"/>
    </location>
</feature>
<keyword evidence="3" id="KW-0862">Zinc</keyword>